<accession>A0ABP9UM41</accession>
<reference evidence="3 4" key="1">
    <citation type="submission" date="2024-02" db="EMBL/GenBank/DDBJ databases">
        <title>Haloferula sargassicola NBRC 104335.</title>
        <authorList>
            <person name="Ichikawa N."/>
            <person name="Katano-Makiyama Y."/>
            <person name="Hidaka K."/>
        </authorList>
    </citation>
    <scope>NUCLEOTIDE SEQUENCE [LARGE SCALE GENOMIC DNA]</scope>
    <source>
        <strain evidence="3 4">NBRC 104335</strain>
    </source>
</reference>
<evidence type="ECO:0000313" key="4">
    <source>
        <dbReference type="Proteomes" id="UP001476282"/>
    </source>
</evidence>
<keyword evidence="1" id="KW-0732">Signal</keyword>
<dbReference type="Gene3D" id="3.60.21.10">
    <property type="match status" value="1"/>
</dbReference>
<dbReference type="RefSeq" id="WP_353566786.1">
    <property type="nucleotide sequence ID" value="NZ_BAABRI010000009.1"/>
</dbReference>
<gene>
    <name evidence="3" type="ORF">Hsar01_01874</name>
</gene>
<dbReference type="InterPro" id="IPR004843">
    <property type="entry name" value="Calcineurin-like_PHP"/>
</dbReference>
<dbReference type="InterPro" id="IPR029052">
    <property type="entry name" value="Metallo-depent_PP-like"/>
</dbReference>
<dbReference type="EMBL" id="BAABRI010000009">
    <property type="protein sequence ID" value="GAA5482651.1"/>
    <property type="molecule type" value="Genomic_DNA"/>
</dbReference>
<keyword evidence="4" id="KW-1185">Reference proteome</keyword>
<feature type="domain" description="Calcineurin-like phosphoesterase" evidence="2">
    <location>
        <begin position="37"/>
        <end position="262"/>
    </location>
</feature>
<sequence length="367" mass="42245">MIHRFPTTRLVSLLLLAAATSGFAQSPNERPSKDSWTIAVIPDTQYYVNNEDHAPYFTEMTRWLVKQRKKYHIQLVLHVGDIVDGNRPEQWERAKESLEVLDGKLPYVLAVGNHDLGHNSSDRSTMLNDYFKISDNRLNEQIFGGAFEEGRLENAWYHFEHGGRKYVIFSLEFGPRREVVQWAGKVADRHPDESYILVTHEFIDQESTLFSDDGLARRTTRQTKNSPYSYGISKDGNVHCGSELWDAFVSKHSNFELVVNGHYKPYERVSPDGNEVKAIRGLAVSRRNDVYDDHRSVHQMLFNGQWAPHGGDGWLRLLEFLPDGETVRVWTVSPHIIWEKGDEAGWPTSPEMNYTYKLPPARKATTR</sequence>
<protein>
    <recommendedName>
        <fullName evidence="2">Calcineurin-like phosphoesterase domain-containing protein</fullName>
    </recommendedName>
</protein>
<dbReference type="SUPFAM" id="SSF56300">
    <property type="entry name" value="Metallo-dependent phosphatases"/>
    <property type="match status" value="1"/>
</dbReference>
<dbReference type="PANTHER" id="PTHR43143">
    <property type="entry name" value="METALLOPHOSPHOESTERASE, CALCINEURIN SUPERFAMILY"/>
    <property type="match status" value="1"/>
</dbReference>
<evidence type="ECO:0000259" key="2">
    <source>
        <dbReference type="Pfam" id="PF00149"/>
    </source>
</evidence>
<proteinExistence type="predicted"/>
<comment type="caution">
    <text evidence="3">The sequence shown here is derived from an EMBL/GenBank/DDBJ whole genome shotgun (WGS) entry which is preliminary data.</text>
</comment>
<dbReference type="Pfam" id="PF00149">
    <property type="entry name" value="Metallophos"/>
    <property type="match status" value="1"/>
</dbReference>
<organism evidence="3 4">
    <name type="scientific">Haloferula sargassicola</name>
    <dbReference type="NCBI Taxonomy" id="490096"/>
    <lineage>
        <taxon>Bacteria</taxon>
        <taxon>Pseudomonadati</taxon>
        <taxon>Verrucomicrobiota</taxon>
        <taxon>Verrucomicrobiia</taxon>
        <taxon>Verrucomicrobiales</taxon>
        <taxon>Verrucomicrobiaceae</taxon>
        <taxon>Haloferula</taxon>
    </lineage>
</organism>
<feature type="chain" id="PRO_5047517051" description="Calcineurin-like phosphoesterase domain-containing protein" evidence="1">
    <location>
        <begin position="25"/>
        <end position="367"/>
    </location>
</feature>
<dbReference type="PANTHER" id="PTHR43143:SF5">
    <property type="entry name" value="SECRETED PROTEIN"/>
    <property type="match status" value="1"/>
</dbReference>
<dbReference type="Proteomes" id="UP001476282">
    <property type="component" value="Unassembled WGS sequence"/>
</dbReference>
<feature type="signal peptide" evidence="1">
    <location>
        <begin position="1"/>
        <end position="24"/>
    </location>
</feature>
<evidence type="ECO:0000313" key="3">
    <source>
        <dbReference type="EMBL" id="GAA5482651.1"/>
    </source>
</evidence>
<name>A0ABP9UM41_9BACT</name>
<dbReference type="InterPro" id="IPR051918">
    <property type="entry name" value="STPP_CPPED1"/>
</dbReference>
<evidence type="ECO:0000256" key="1">
    <source>
        <dbReference type="SAM" id="SignalP"/>
    </source>
</evidence>